<name>A0A4R6UQR7_9GAMM</name>
<dbReference type="InterPro" id="IPR045459">
    <property type="entry name" value="DUF5908"/>
</dbReference>
<dbReference type="AlphaFoldDB" id="A0A4R6UQR7"/>
<reference evidence="1 2" key="1">
    <citation type="submission" date="2019-03" db="EMBL/GenBank/DDBJ databases">
        <title>Genomic Encyclopedia of Type Strains, Phase IV (KMG-IV): sequencing the most valuable type-strain genomes for metagenomic binning, comparative biology and taxonomic classification.</title>
        <authorList>
            <person name="Goeker M."/>
        </authorList>
    </citation>
    <scope>NUCLEOTIDE SEQUENCE [LARGE SCALE GENOMIC DNA]</scope>
    <source>
        <strain evidence="1 2">DSM 103792</strain>
    </source>
</reference>
<dbReference type="Pfam" id="PF19265">
    <property type="entry name" value="DUF5908"/>
    <property type="match status" value="1"/>
</dbReference>
<dbReference type="EMBL" id="SNYM01000008">
    <property type="protein sequence ID" value="TDQ48069.1"/>
    <property type="molecule type" value="Genomic_DNA"/>
</dbReference>
<comment type="caution">
    <text evidence="1">The sequence shown here is derived from an EMBL/GenBank/DDBJ whole genome shotgun (WGS) entry which is preliminary data.</text>
</comment>
<protein>
    <submittedName>
        <fullName evidence="1">Uncharacterized protein</fullName>
    </submittedName>
</protein>
<evidence type="ECO:0000313" key="1">
    <source>
        <dbReference type="EMBL" id="TDQ48069.1"/>
    </source>
</evidence>
<organism evidence="1 2">
    <name type="scientific">Permianibacter aggregans</name>
    <dbReference type="NCBI Taxonomy" id="1510150"/>
    <lineage>
        <taxon>Bacteria</taxon>
        <taxon>Pseudomonadati</taxon>
        <taxon>Pseudomonadota</taxon>
        <taxon>Gammaproteobacteria</taxon>
        <taxon>Pseudomonadales</taxon>
        <taxon>Pseudomonadaceae</taxon>
        <taxon>Permianibacter</taxon>
    </lineage>
</organism>
<dbReference type="Proteomes" id="UP000295375">
    <property type="component" value="Unassembled WGS sequence"/>
</dbReference>
<evidence type="ECO:0000313" key="2">
    <source>
        <dbReference type="Proteomes" id="UP000295375"/>
    </source>
</evidence>
<sequence length="53" mass="5841">MPVLIEQVTIVVEVSNQAAGGGATPPPAEQDKQQLIETCVEQVLRILERQKER</sequence>
<keyword evidence="2" id="KW-1185">Reference proteome</keyword>
<accession>A0A4R6UQR7</accession>
<gene>
    <name evidence="1" type="ORF">EV696_10849</name>
</gene>
<dbReference type="RefSeq" id="WP_162848173.1">
    <property type="nucleotide sequence ID" value="NZ_CP037953.1"/>
</dbReference>
<proteinExistence type="predicted"/>